<accession>A0A7M7NLU2</accession>
<dbReference type="InterPro" id="IPR000182">
    <property type="entry name" value="GNAT_dom"/>
</dbReference>
<name>A0A7M7NLU2_STRPU</name>
<comment type="similarity">
    <text evidence="1">Belongs to the acetyltransferase family.</text>
</comment>
<reference evidence="5" key="2">
    <citation type="submission" date="2021-01" db="UniProtKB">
        <authorList>
            <consortium name="EnsemblMetazoa"/>
        </authorList>
    </citation>
    <scope>IDENTIFICATION</scope>
</reference>
<dbReference type="InterPro" id="IPR051016">
    <property type="entry name" value="Diverse_Substrate_AcTransf"/>
</dbReference>
<dbReference type="EnsemblMetazoa" id="XM_030982674">
    <property type="protein sequence ID" value="XP_030838534"/>
    <property type="gene ID" value="LOC588922"/>
</dbReference>
<dbReference type="PROSITE" id="PS51186">
    <property type="entry name" value="GNAT"/>
    <property type="match status" value="1"/>
</dbReference>
<organism evidence="5 6">
    <name type="scientific">Strongylocentrotus purpuratus</name>
    <name type="common">Purple sea urchin</name>
    <dbReference type="NCBI Taxonomy" id="7668"/>
    <lineage>
        <taxon>Eukaryota</taxon>
        <taxon>Metazoa</taxon>
        <taxon>Echinodermata</taxon>
        <taxon>Eleutherozoa</taxon>
        <taxon>Echinozoa</taxon>
        <taxon>Echinoidea</taxon>
        <taxon>Euechinoidea</taxon>
        <taxon>Echinacea</taxon>
        <taxon>Camarodonta</taxon>
        <taxon>Echinidea</taxon>
        <taxon>Strongylocentrotidae</taxon>
        <taxon>Strongylocentrotus</taxon>
    </lineage>
</organism>
<dbReference type="GO" id="GO:0008080">
    <property type="term" value="F:N-acetyltransferase activity"/>
    <property type="evidence" value="ECO:0000318"/>
    <property type="project" value="GO_Central"/>
</dbReference>
<proteinExistence type="inferred from homology"/>
<dbReference type="SUPFAM" id="SSF55729">
    <property type="entry name" value="Acyl-CoA N-acyltransferases (Nat)"/>
    <property type="match status" value="1"/>
</dbReference>
<keyword evidence="2" id="KW-0808">Transferase</keyword>
<dbReference type="KEGG" id="spu:588922"/>
<evidence type="ECO:0000313" key="6">
    <source>
        <dbReference type="Proteomes" id="UP000007110"/>
    </source>
</evidence>
<evidence type="ECO:0000256" key="1">
    <source>
        <dbReference type="ARBA" id="ARBA00008694"/>
    </source>
</evidence>
<dbReference type="PANTHER" id="PTHR10545">
    <property type="entry name" value="DIAMINE N-ACETYLTRANSFERASE"/>
    <property type="match status" value="1"/>
</dbReference>
<dbReference type="InParanoid" id="A0A7M7NLU2"/>
<evidence type="ECO:0000313" key="5">
    <source>
        <dbReference type="EnsemblMetazoa" id="XP_030838534"/>
    </source>
</evidence>
<dbReference type="RefSeq" id="XP_030838534.1">
    <property type="nucleotide sequence ID" value="XM_030982674.1"/>
</dbReference>
<dbReference type="OrthoDB" id="41532at2759"/>
<sequence>MESYIFREATKLDVETIYQILVEDICQEDDTWDQVMISKIEFKELCFGSDRSLYPIVVEYATVGGTNAIDKAIVGCVMFTVITDYLHGKQIYIQGLAVKHEHRKKAVGTKLVETAMEFGQKLGCKSAFVLIERANSASMNVFKKFNGEVIWENYSMVHCKNIGNIM</sequence>
<evidence type="ECO:0000256" key="3">
    <source>
        <dbReference type="ARBA" id="ARBA00023315"/>
    </source>
</evidence>
<feature type="domain" description="N-acetyltransferase" evidence="4">
    <location>
        <begin position="4"/>
        <end position="166"/>
    </location>
</feature>
<dbReference type="Gene3D" id="3.40.630.30">
    <property type="match status" value="1"/>
</dbReference>
<dbReference type="AlphaFoldDB" id="A0A7M7NLU2"/>
<protein>
    <recommendedName>
        <fullName evidence="4">N-acetyltransferase domain-containing protein</fullName>
    </recommendedName>
</protein>
<dbReference type="Proteomes" id="UP000007110">
    <property type="component" value="Unassembled WGS sequence"/>
</dbReference>
<dbReference type="PANTHER" id="PTHR10545:SF29">
    <property type="entry name" value="GH14572P-RELATED"/>
    <property type="match status" value="1"/>
</dbReference>
<evidence type="ECO:0000256" key="2">
    <source>
        <dbReference type="ARBA" id="ARBA00022679"/>
    </source>
</evidence>
<keyword evidence="6" id="KW-1185">Reference proteome</keyword>
<dbReference type="InterPro" id="IPR016181">
    <property type="entry name" value="Acyl_CoA_acyltransferase"/>
</dbReference>
<dbReference type="CDD" id="cd04301">
    <property type="entry name" value="NAT_SF"/>
    <property type="match status" value="1"/>
</dbReference>
<dbReference type="Pfam" id="PF00583">
    <property type="entry name" value="Acetyltransf_1"/>
    <property type="match status" value="1"/>
</dbReference>
<keyword evidence="3" id="KW-0012">Acyltransferase</keyword>
<reference evidence="6" key="1">
    <citation type="submission" date="2015-02" db="EMBL/GenBank/DDBJ databases">
        <title>Genome sequencing for Strongylocentrotus purpuratus.</title>
        <authorList>
            <person name="Murali S."/>
            <person name="Liu Y."/>
            <person name="Vee V."/>
            <person name="English A."/>
            <person name="Wang M."/>
            <person name="Skinner E."/>
            <person name="Han Y."/>
            <person name="Muzny D.M."/>
            <person name="Worley K.C."/>
            <person name="Gibbs R.A."/>
        </authorList>
    </citation>
    <scope>NUCLEOTIDE SEQUENCE</scope>
</reference>
<dbReference type="GeneID" id="588922"/>
<evidence type="ECO:0000259" key="4">
    <source>
        <dbReference type="PROSITE" id="PS51186"/>
    </source>
</evidence>